<feature type="transmembrane region" description="Helical" evidence="7">
    <location>
        <begin position="143"/>
        <end position="166"/>
    </location>
</feature>
<evidence type="ECO:0000256" key="3">
    <source>
        <dbReference type="ARBA" id="ARBA00022475"/>
    </source>
</evidence>
<dbReference type="EMBL" id="AP019307">
    <property type="protein sequence ID" value="BBH17546.1"/>
    <property type="molecule type" value="Genomic_DNA"/>
</dbReference>
<comment type="subcellular location">
    <subcellularLocation>
        <location evidence="1 7">Cell membrane</location>
        <topology evidence="1 7">Multi-pass membrane protein</topology>
    </subcellularLocation>
</comment>
<feature type="transmembrane region" description="Helical" evidence="7">
    <location>
        <begin position="94"/>
        <end position="115"/>
    </location>
</feature>
<dbReference type="Pfam" id="PF00528">
    <property type="entry name" value="BPD_transp_1"/>
    <property type="match status" value="1"/>
</dbReference>
<evidence type="ECO:0000256" key="1">
    <source>
        <dbReference type="ARBA" id="ARBA00004651"/>
    </source>
</evidence>
<proteinExistence type="inferred from homology"/>
<feature type="domain" description="ABC transmembrane type-1" evidence="8">
    <location>
        <begin position="58"/>
        <end position="270"/>
    </location>
</feature>
<dbReference type="PANTHER" id="PTHR30193:SF37">
    <property type="entry name" value="INNER MEMBRANE ABC TRANSPORTER PERMEASE PROTEIN YCJO"/>
    <property type="match status" value="1"/>
</dbReference>
<sequence>MGPVVCLTLAVVLIVGVLLVPFGFTGYRSFFSNGLNPVYVGFANYKTIFHDPILVKSLINTLMWVVGSLVLPVGVGLGIAVMTNQLKWGKAARLAIVLPYALSGTAVAVVGGFMLRSDGAINQMLGAFGLGGLQHQWLLTWPSNTICAILVSVWQATGVAVVLYMVGLQGIPAETLEAAALDGAAGLKRFRYIIIPQLRPVTAVVVGITLANALRAFDVTWVLTNGGPARTSETLALSMYSETFLAERPGVGAAIAILLTAIVLASSWAYLRKQTGDAHE</sequence>
<keyword evidence="4 7" id="KW-0812">Transmembrane</keyword>
<dbReference type="KEGG" id="nbe:Back2_18330"/>
<dbReference type="PROSITE" id="PS50928">
    <property type="entry name" value="ABC_TM1"/>
    <property type="match status" value="1"/>
</dbReference>
<dbReference type="CDD" id="cd06261">
    <property type="entry name" value="TM_PBP2"/>
    <property type="match status" value="1"/>
</dbReference>
<dbReference type="Gene3D" id="1.10.3720.10">
    <property type="entry name" value="MetI-like"/>
    <property type="match status" value="1"/>
</dbReference>
<dbReference type="GO" id="GO:0005886">
    <property type="term" value="C:plasma membrane"/>
    <property type="evidence" value="ECO:0007669"/>
    <property type="project" value="UniProtKB-SubCell"/>
</dbReference>
<gene>
    <name evidence="9" type="ORF">Back2_18330</name>
</gene>
<evidence type="ECO:0000313" key="9">
    <source>
        <dbReference type="EMBL" id="BBH17546.1"/>
    </source>
</evidence>
<reference evidence="9 10" key="1">
    <citation type="submission" date="2018-11" db="EMBL/GenBank/DDBJ databases">
        <title>Complete genome sequence of Nocardioides baekrokdamisoli strain KCTC 39748.</title>
        <authorList>
            <person name="Kang S.W."/>
            <person name="Lee K.C."/>
            <person name="Kim K.K."/>
            <person name="Kim J.S."/>
            <person name="Kim D.S."/>
            <person name="Ko S.H."/>
            <person name="Yang S.H."/>
            <person name="Shin Y.K."/>
            <person name="Lee J.S."/>
        </authorList>
    </citation>
    <scope>NUCLEOTIDE SEQUENCE [LARGE SCALE GENOMIC DNA]</scope>
    <source>
        <strain evidence="9 10">KCTC 39748</strain>
    </source>
</reference>
<name>A0A3G9IGS7_9ACTN</name>
<keyword evidence="6 7" id="KW-0472">Membrane</keyword>
<keyword evidence="10" id="KW-1185">Reference proteome</keyword>
<feature type="transmembrane region" description="Helical" evidence="7">
    <location>
        <begin position="251"/>
        <end position="271"/>
    </location>
</feature>
<dbReference type="AlphaFoldDB" id="A0A3G9IGS7"/>
<evidence type="ECO:0000259" key="8">
    <source>
        <dbReference type="PROSITE" id="PS50928"/>
    </source>
</evidence>
<keyword evidence="2 7" id="KW-0813">Transport</keyword>
<evidence type="ECO:0000313" key="10">
    <source>
        <dbReference type="Proteomes" id="UP000271573"/>
    </source>
</evidence>
<protein>
    <submittedName>
        <fullName evidence="9">Permease</fullName>
    </submittedName>
</protein>
<keyword evidence="3" id="KW-1003">Cell membrane</keyword>
<dbReference type="InterPro" id="IPR035906">
    <property type="entry name" value="MetI-like_sf"/>
</dbReference>
<dbReference type="PANTHER" id="PTHR30193">
    <property type="entry name" value="ABC TRANSPORTER PERMEASE PROTEIN"/>
    <property type="match status" value="1"/>
</dbReference>
<evidence type="ECO:0000256" key="7">
    <source>
        <dbReference type="RuleBase" id="RU363032"/>
    </source>
</evidence>
<dbReference type="GO" id="GO:0055085">
    <property type="term" value="P:transmembrane transport"/>
    <property type="evidence" value="ECO:0007669"/>
    <property type="project" value="InterPro"/>
</dbReference>
<keyword evidence="5 7" id="KW-1133">Transmembrane helix</keyword>
<dbReference type="Proteomes" id="UP000271573">
    <property type="component" value="Chromosome"/>
</dbReference>
<evidence type="ECO:0000256" key="4">
    <source>
        <dbReference type="ARBA" id="ARBA00022692"/>
    </source>
</evidence>
<feature type="transmembrane region" description="Helical" evidence="7">
    <location>
        <begin position="62"/>
        <end position="82"/>
    </location>
</feature>
<comment type="similarity">
    <text evidence="7">Belongs to the binding-protein-dependent transport system permease family.</text>
</comment>
<evidence type="ECO:0000256" key="6">
    <source>
        <dbReference type="ARBA" id="ARBA00023136"/>
    </source>
</evidence>
<dbReference type="InterPro" id="IPR051393">
    <property type="entry name" value="ABC_transporter_permease"/>
</dbReference>
<organism evidence="9 10">
    <name type="scientific">Nocardioides baekrokdamisoli</name>
    <dbReference type="NCBI Taxonomy" id="1804624"/>
    <lineage>
        <taxon>Bacteria</taxon>
        <taxon>Bacillati</taxon>
        <taxon>Actinomycetota</taxon>
        <taxon>Actinomycetes</taxon>
        <taxon>Propionibacteriales</taxon>
        <taxon>Nocardioidaceae</taxon>
        <taxon>Nocardioides</taxon>
    </lineage>
</organism>
<feature type="transmembrane region" description="Helical" evidence="7">
    <location>
        <begin position="198"/>
        <end position="217"/>
    </location>
</feature>
<dbReference type="SUPFAM" id="SSF161098">
    <property type="entry name" value="MetI-like"/>
    <property type="match status" value="1"/>
</dbReference>
<accession>A0A3G9IGS7</accession>
<dbReference type="InterPro" id="IPR000515">
    <property type="entry name" value="MetI-like"/>
</dbReference>
<evidence type="ECO:0000256" key="2">
    <source>
        <dbReference type="ARBA" id="ARBA00022448"/>
    </source>
</evidence>
<evidence type="ECO:0000256" key="5">
    <source>
        <dbReference type="ARBA" id="ARBA00022989"/>
    </source>
</evidence>